<evidence type="ECO:0000256" key="7">
    <source>
        <dbReference type="PIRNR" id="PIRNR000862"/>
    </source>
</evidence>
<dbReference type="HOGENOM" id="CLU_010974_0_0_1"/>
<evidence type="ECO:0000256" key="6">
    <source>
        <dbReference type="ARBA" id="ARBA00023180"/>
    </source>
</evidence>
<keyword evidence="13" id="KW-1185">Reference proteome</keyword>
<accession>T1KVL1</accession>
<evidence type="ECO:0000256" key="2">
    <source>
        <dbReference type="ARBA" id="ARBA00022729"/>
    </source>
</evidence>
<feature type="domain" description="Partial AB-hydrolase lipase" evidence="11">
    <location>
        <begin position="32"/>
        <end position="93"/>
    </location>
</feature>
<evidence type="ECO:0000256" key="4">
    <source>
        <dbReference type="ARBA" id="ARBA00022963"/>
    </source>
</evidence>
<keyword evidence="4 7" id="KW-0442">Lipid degradation</keyword>
<dbReference type="OMA" id="PVESHWI"/>
<protein>
    <recommendedName>
        <fullName evidence="7">Lipase</fullName>
    </recommendedName>
</protein>
<dbReference type="InterPro" id="IPR029058">
    <property type="entry name" value="AB_hydrolase_fold"/>
</dbReference>
<keyword evidence="3 7" id="KW-0378">Hydrolase</keyword>
<evidence type="ECO:0000256" key="1">
    <source>
        <dbReference type="ARBA" id="ARBA00010701"/>
    </source>
</evidence>
<feature type="active site" description="Nucleophile" evidence="8">
    <location>
        <position position="194"/>
    </location>
</feature>
<dbReference type="Pfam" id="PF00561">
    <property type="entry name" value="Abhydrolase_1"/>
    <property type="match status" value="1"/>
</dbReference>
<feature type="active site" description="Charge relay system" evidence="8">
    <location>
        <position position="362"/>
    </location>
</feature>
<evidence type="ECO:0000313" key="13">
    <source>
        <dbReference type="Proteomes" id="UP000015104"/>
    </source>
</evidence>
<gene>
    <name evidence="12" type="primary">107367780</name>
</gene>
<dbReference type="GO" id="GO:0016042">
    <property type="term" value="P:lipid catabolic process"/>
    <property type="evidence" value="ECO:0007669"/>
    <property type="project" value="UniProtKB-KW"/>
</dbReference>
<evidence type="ECO:0000256" key="9">
    <source>
        <dbReference type="SAM" id="SignalP"/>
    </source>
</evidence>
<sequence>MTSSTLKLLIVCSLIVCSLAIATLDDIDRSDIPQIIESRGFICESHYIVTSDGYILGNYRIVNPLASKHFKEPLKPVIIQSGFLGSATDFIINAPTGQINEQILANYTDLDSVDFESEGQNLGFILANLGYDVWLTNPRGNYYSTNHTTLDPKEDGKQFWSFSLDEMALIDLPAMIDYVLNNTGQSSLAYIGYSRGSAIMFALLSEKPEYSDKISPFIAMAPPVFLNNEKSYYRALASSKFILNFIRDHPGSCFGRAITDIAGICNNFLIKPLCHQLEMSLLSIDRETSNATRINIYLSHLPAGAPCWDLIYFSQRITQENFTHIDLGPDFNMKRYGSKTPPMYNLRNIVNQDIYILHSTGDKRASPVDVQKLVDELEVFPADRITIEDEKFSHLDFFLDKNVAQRVNKPIAKILDRYRST</sequence>
<organism evidence="12 13">
    <name type="scientific">Tetranychus urticae</name>
    <name type="common">Two-spotted spider mite</name>
    <dbReference type="NCBI Taxonomy" id="32264"/>
    <lineage>
        <taxon>Eukaryota</taxon>
        <taxon>Metazoa</taxon>
        <taxon>Ecdysozoa</taxon>
        <taxon>Arthropoda</taxon>
        <taxon>Chelicerata</taxon>
        <taxon>Arachnida</taxon>
        <taxon>Acari</taxon>
        <taxon>Acariformes</taxon>
        <taxon>Trombidiformes</taxon>
        <taxon>Prostigmata</taxon>
        <taxon>Eleutherengona</taxon>
        <taxon>Raphignathae</taxon>
        <taxon>Tetranychoidea</taxon>
        <taxon>Tetranychidae</taxon>
        <taxon>Tetranychus</taxon>
    </lineage>
</organism>
<dbReference type="PIRSF" id="PIRSF000862">
    <property type="entry name" value="Steryl_ester_lip"/>
    <property type="match status" value="1"/>
</dbReference>
<feature type="chain" id="PRO_5004591967" description="Lipase" evidence="9">
    <location>
        <begin position="21"/>
        <end position="421"/>
    </location>
</feature>
<dbReference type="InterPro" id="IPR006693">
    <property type="entry name" value="AB_hydrolase_lipase"/>
</dbReference>
<dbReference type="InterPro" id="IPR025483">
    <property type="entry name" value="Lipase_euk"/>
</dbReference>
<evidence type="ECO:0000256" key="5">
    <source>
        <dbReference type="ARBA" id="ARBA00023098"/>
    </source>
</evidence>
<dbReference type="FunFam" id="3.40.50.1820:FF:000057">
    <property type="entry name" value="Lipase"/>
    <property type="match status" value="1"/>
</dbReference>
<evidence type="ECO:0000256" key="3">
    <source>
        <dbReference type="ARBA" id="ARBA00022801"/>
    </source>
</evidence>
<comment type="similarity">
    <text evidence="1 7">Belongs to the AB hydrolase superfamily. Lipase family.</text>
</comment>
<dbReference type="KEGG" id="tut:107367780"/>
<dbReference type="EMBL" id="CAEY01000613">
    <property type="status" value="NOT_ANNOTATED_CDS"/>
    <property type="molecule type" value="Genomic_DNA"/>
</dbReference>
<dbReference type="GO" id="GO:0016788">
    <property type="term" value="F:hydrolase activity, acting on ester bonds"/>
    <property type="evidence" value="ECO:0007669"/>
    <property type="project" value="InterPro"/>
</dbReference>
<dbReference type="OrthoDB" id="7958685at2759"/>
<feature type="signal peptide" evidence="9">
    <location>
        <begin position="1"/>
        <end position="20"/>
    </location>
</feature>
<dbReference type="InterPro" id="IPR000073">
    <property type="entry name" value="AB_hydrolase_1"/>
</dbReference>
<evidence type="ECO:0000313" key="12">
    <source>
        <dbReference type="EnsemblMetazoa" id="tetur23g01050.1"/>
    </source>
</evidence>
<dbReference type="SUPFAM" id="SSF53474">
    <property type="entry name" value="alpha/beta-Hydrolases"/>
    <property type="match status" value="1"/>
</dbReference>
<evidence type="ECO:0000256" key="8">
    <source>
        <dbReference type="PIRSR" id="PIRSR000862-1"/>
    </source>
</evidence>
<dbReference type="PANTHER" id="PTHR11005">
    <property type="entry name" value="LYSOSOMAL ACID LIPASE-RELATED"/>
    <property type="match status" value="1"/>
</dbReference>
<reference evidence="12" key="2">
    <citation type="submission" date="2015-06" db="UniProtKB">
        <authorList>
            <consortium name="EnsemblMetazoa"/>
        </authorList>
    </citation>
    <scope>IDENTIFICATION</scope>
</reference>
<feature type="active site" description="Charge relay system" evidence="8">
    <location>
        <position position="394"/>
    </location>
</feature>
<dbReference type="EnsemblMetazoa" id="tetur23g01050.1">
    <property type="protein sequence ID" value="tetur23g01050.1"/>
    <property type="gene ID" value="tetur23g01050"/>
</dbReference>
<dbReference type="Gene3D" id="3.40.50.1820">
    <property type="entry name" value="alpha/beta hydrolase"/>
    <property type="match status" value="1"/>
</dbReference>
<proteinExistence type="inferred from homology"/>
<feature type="domain" description="AB hydrolase-1" evidence="10">
    <location>
        <begin position="125"/>
        <end position="259"/>
    </location>
</feature>
<keyword evidence="6" id="KW-0325">Glycoprotein</keyword>
<dbReference type="eggNOG" id="KOG2624">
    <property type="taxonomic scope" value="Eukaryota"/>
</dbReference>
<dbReference type="Pfam" id="PF04083">
    <property type="entry name" value="Abhydro_lipase"/>
    <property type="match status" value="1"/>
</dbReference>
<keyword evidence="2 9" id="KW-0732">Signal</keyword>
<dbReference type="Proteomes" id="UP000015104">
    <property type="component" value="Unassembled WGS sequence"/>
</dbReference>
<dbReference type="AlphaFoldDB" id="T1KVL1"/>
<name>T1KVL1_TETUR</name>
<reference evidence="13" key="1">
    <citation type="submission" date="2011-08" db="EMBL/GenBank/DDBJ databases">
        <authorList>
            <person name="Rombauts S."/>
        </authorList>
    </citation>
    <scope>NUCLEOTIDE SEQUENCE</scope>
    <source>
        <strain evidence="13">London</strain>
    </source>
</reference>
<evidence type="ECO:0000259" key="11">
    <source>
        <dbReference type="Pfam" id="PF04083"/>
    </source>
</evidence>
<keyword evidence="5" id="KW-0443">Lipid metabolism</keyword>
<evidence type="ECO:0000259" key="10">
    <source>
        <dbReference type="Pfam" id="PF00561"/>
    </source>
</evidence>